<evidence type="ECO:0000313" key="2">
    <source>
        <dbReference type="Proteomes" id="UP000229401"/>
    </source>
</evidence>
<protein>
    <submittedName>
        <fullName evidence="1">Uncharacterized protein</fullName>
    </submittedName>
</protein>
<gene>
    <name evidence="1" type="ORF">COY87_04520</name>
</gene>
<proteinExistence type="predicted"/>
<dbReference type="Proteomes" id="UP000229401">
    <property type="component" value="Unassembled WGS sequence"/>
</dbReference>
<organism evidence="1 2">
    <name type="scientific">Candidatus Roizmanbacteria bacterium CG_4_10_14_0_8_um_filter_33_9</name>
    <dbReference type="NCBI Taxonomy" id="1974826"/>
    <lineage>
        <taxon>Bacteria</taxon>
        <taxon>Candidatus Roizmaniibacteriota</taxon>
    </lineage>
</organism>
<dbReference type="EMBL" id="PFLI01000152">
    <property type="protein sequence ID" value="PIY71754.1"/>
    <property type="molecule type" value="Genomic_DNA"/>
</dbReference>
<dbReference type="AlphaFoldDB" id="A0A2M7QHF5"/>
<sequence length="277" mass="31468">MTDKINICVLDNDGMYRKFFKIIPYHSGGFALVLPRLIDKQIGRLEKTFITYKNFGTHLDIKRDETKQYSAKDIVKFSYHLDGFVQFSSATNNRIVSGRYPDGTPKGLGIISRPLSNPVSTGPSITITFWGLDKFEKESSRKLDSNYIFEAKKSVLHPKAQFNKGDEKAYAMAIYLIPNSLGGRIFKKDGGKYAYLTMMQGLPNGKAFVRLRELVRIIEMNPQNFRIAISWFFIPKKATSDSGYVFFGPTDGRRGLSASYPAIDYGNRLLMKDITYL</sequence>
<reference evidence="2" key="1">
    <citation type="submission" date="2017-09" db="EMBL/GenBank/DDBJ databases">
        <title>Depth-based differentiation of microbial function through sediment-hosted aquifers and enrichment of novel symbionts in the deep terrestrial subsurface.</title>
        <authorList>
            <person name="Probst A.J."/>
            <person name="Ladd B."/>
            <person name="Jarett J.K."/>
            <person name="Geller-Mcgrath D.E."/>
            <person name="Sieber C.M.K."/>
            <person name="Emerson J.B."/>
            <person name="Anantharaman K."/>
            <person name="Thomas B.C."/>
            <person name="Malmstrom R."/>
            <person name="Stieglmeier M."/>
            <person name="Klingl A."/>
            <person name="Woyke T."/>
            <person name="Ryan C.M."/>
            <person name="Banfield J.F."/>
        </authorList>
    </citation>
    <scope>NUCLEOTIDE SEQUENCE [LARGE SCALE GENOMIC DNA]</scope>
</reference>
<name>A0A2M7QHF5_9BACT</name>
<evidence type="ECO:0000313" key="1">
    <source>
        <dbReference type="EMBL" id="PIY71754.1"/>
    </source>
</evidence>
<comment type="caution">
    <text evidence="1">The sequence shown here is derived from an EMBL/GenBank/DDBJ whole genome shotgun (WGS) entry which is preliminary data.</text>
</comment>
<accession>A0A2M7QHF5</accession>